<evidence type="ECO:0000256" key="2">
    <source>
        <dbReference type="ARBA" id="ARBA00006843"/>
    </source>
</evidence>
<sequence length="150" mass="16765">MTKTKFLSAELKPAETLSSNPKYTAVRINDGEETPAKVDTSAATCWYVWGVISTIFCCLPCGVIGLVHAMIAKHEGERGNFAGHRQRLYQAKCWTCWSIALGLLVLIAITLYVNRGFCGFDDLRYYGERYFINANETYNGTSTSLIPYTN</sequence>
<protein>
    <submittedName>
        <fullName evidence="7">Uncharacterized protein</fullName>
    </submittedName>
</protein>
<comment type="caution">
    <text evidence="7">The sequence shown here is derived from an EMBL/GenBank/DDBJ whole genome shotgun (WGS) entry which is preliminary data.</text>
</comment>
<keyword evidence="3 6" id="KW-0812">Transmembrane</keyword>
<dbReference type="InterPro" id="IPR007593">
    <property type="entry name" value="CD225/Dispanin_fam"/>
</dbReference>
<evidence type="ECO:0000256" key="6">
    <source>
        <dbReference type="SAM" id="Phobius"/>
    </source>
</evidence>
<evidence type="ECO:0000256" key="4">
    <source>
        <dbReference type="ARBA" id="ARBA00022989"/>
    </source>
</evidence>
<gene>
    <name evidence="7" type="ORF">EB796_014745</name>
</gene>
<comment type="subcellular location">
    <subcellularLocation>
        <location evidence="1">Membrane</location>
    </subcellularLocation>
</comment>
<evidence type="ECO:0000313" key="7">
    <source>
        <dbReference type="EMBL" id="KAF6026951.1"/>
    </source>
</evidence>
<name>A0A7J7JMT4_BUGNE</name>
<dbReference type="EMBL" id="VXIV02002176">
    <property type="protein sequence ID" value="KAF6026951.1"/>
    <property type="molecule type" value="Genomic_DNA"/>
</dbReference>
<keyword evidence="5 6" id="KW-0472">Membrane</keyword>
<comment type="similarity">
    <text evidence="2">Belongs to the CD225/Dispanin family.</text>
</comment>
<keyword evidence="4 6" id="KW-1133">Transmembrane helix</keyword>
<dbReference type="GO" id="GO:0016020">
    <property type="term" value="C:membrane"/>
    <property type="evidence" value="ECO:0007669"/>
    <property type="project" value="UniProtKB-SubCell"/>
</dbReference>
<evidence type="ECO:0000256" key="1">
    <source>
        <dbReference type="ARBA" id="ARBA00004370"/>
    </source>
</evidence>
<proteinExistence type="inferred from homology"/>
<dbReference type="AlphaFoldDB" id="A0A7J7JMT4"/>
<evidence type="ECO:0000313" key="8">
    <source>
        <dbReference type="Proteomes" id="UP000593567"/>
    </source>
</evidence>
<reference evidence="7" key="1">
    <citation type="submission" date="2020-06" db="EMBL/GenBank/DDBJ databases">
        <title>Draft genome of Bugula neritina, a colonial animal packing powerful symbionts and potential medicines.</title>
        <authorList>
            <person name="Rayko M."/>
        </authorList>
    </citation>
    <scope>NUCLEOTIDE SEQUENCE [LARGE SCALE GENOMIC DNA]</scope>
    <source>
        <strain evidence="7">Kwan_BN1</strain>
    </source>
</reference>
<dbReference type="Pfam" id="PF04505">
    <property type="entry name" value="CD225"/>
    <property type="match status" value="1"/>
</dbReference>
<accession>A0A7J7JMT4</accession>
<feature type="transmembrane region" description="Helical" evidence="6">
    <location>
        <begin position="46"/>
        <end position="72"/>
    </location>
</feature>
<organism evidence="7 8">
    <name type="scientific">Bugula neritina</name>
    <name type="common">Brown bryozoan</name>
    <name type="synonym">Sertularia neritina</name>
    <dbReference type="NCBI Taxonomy" id="10212"/>
    <lineage>
        <taxon>Eukaryota</taxon>
        <taxon>Metazoa</taxon>
        <taxon>Spiralia</taxon>
        <taxon>Lophotrochozoa</taxon>
        <taxon>Bryozoa</taxon>
        <taxon>Gymnolaemata</taxon>
        <taxon>Cheilostomatida</taxon>
        <taxon>Flustrina</taxon>
        <taxon>Buguloidea</taxon>
        <taxon>Bugulidae</taxon>
        <taxon>Bugula</taxon>
    </lineage>
</organism>
<feature type="transmembrane region" description="Helical" evidence="6">
    <location>
        <begin position="93"/>
        <end position="113"/>
    </location>
</feature>
<keyword evidence="8" id="KW-1185">Reference proteome</keyword>
<evidence type="ECO:0000256" key="3">
    <source>
        <dbReference type="ARBA" id="ARBA00022692"/>
    </source>
</evidence>
<evidence type="ECO:0000256" key="5">
    <source>
        <dbReference type="ARBA" id="ARBA00023136"/>
    </source>
</evidence>
<dbReference type="Proteomes" id="UP000593567">
    <property type="component" value="Unassembled WGS sequence"/>
</dbReference>